<comment type="caution">
    <text evidence="2">The sequence shown here is derived from an EMBL/GenBank/DDBJ whole genome shotgun (WGS) entry which is preliminary data.</text>
</comment>
<name>A0A841PY47_9BACL</name>
<feature type="transmembrane region" description="Helical" evidence="1">
    <location>
        <begin position="7"/>
        <end position="25"/>
    </location>
</feature>
<dbReference type="RefSeq" id="WP_184403386.1">
    <property type="nucleotide sequence ID" value="NZ_JACHHJ010000001.1"/>
</dbReference>
<evidence type="ECO:0008006" key="4">
    <source>
        <dbReference type="Google" id="ProtNLM"/>
    </source>
</evidence>
<dbReference type="PANTHER" id="PTHR36443:SF1">
    <property type="entry name" value="BSR5223 PROTEIN"/>
    <property type="match status" value="1"/>
</dbReference>
<keyword evidence="1" id="KW-0472">Membrane</keyword>
<dbReference type="AlphaFoldDB" id="A0A841PY47"/>
<proteinExistence type="predicted"/>
<evidence type="ECO:0000256" key="1">
    <source>
        <dbReference type="SAM" id="Phobius"/>
    </source>
</evidence>
<dbReference type="Pfam" id="PF11146">
    <property type="entry name" value="DUF2905"/>
    <property type="match status" value="1"/>
</dbReference>
<keyword evidence="1" id="KW-1133">Transmembrane helix</keyword>
<dbReference type="EMBL" id="JACHHJ010000001">
    <property type="protein sequence ID" value="MBB6449513.1"/>
    <property type="molecule type" value="Genomic_DNA"/>
</dbReference>
<gene>
    <name evidence="2" type="ORF">HNR44_001462</name>
</gene>
<dbReference type="InterPro" id="IPR021320">
    <property type="entry name" value="DUF2905"/>
</dbReference>
<evidence type="ECO:0000313" key="3">
    <source>
        <dbReference type="Proteomes" id="UP000568839"/>
    </source>
</evidence>
<protein>
    <recommendedName>
        <fullName evidence="4">DUF2905 domain-containing protein</fullName>
    </recommendedName>
</protein>
<keyword evidence="3" id="KW-1185">Reference proteome</keyword>
<feature type="transmembrane region" description="Helical" evidence="1">
    <location>
        <begin position="45"/>
        <end position="68"/>
    </location>
</feature>
<evidence type="ECO:0000313" key="2">
    <source>
        <dbReference type="EMBL" id="MBB6449513.1"/>
    </source>
</evidence>
<dbReference type="Proteomes" id="UP000568839">
    <property type="component" value="Unassembled WGS sequence"/>
</dbReference>
<organism evidence="2 3">
    <name type="scientific">Geomicrobium halophilum</name>
    <dbReference type="NCBI Taxonomy" id="549000"/>
    <lineage>
        <taxon>Bacteria</taxon>
        <taxon>Bacillati</taxon>
        <taxon>Bacillota</taxon>
        <taxon>Bacilli</taxon>
        <taxon>Bacillales</taxon>
        <taxon>Geomicrobium</taxon>
    </lineage>
</organism>
<sequence length="72" mass="8067">MAEIPRWLMITGVVLIVIGLIWQVGGRFLPIGRLPGDILFKSGSTTIYFPIVTCIILSVVLSLIFFIMGRFR</sequence>
<accession>A0A841PY47</accession>
<keyword evidence="1" id="KW-0812">Transmembrane</keyword>
<reference evidence="2 3" key="1">
    <citation type="submission" date="2020-08" db="EMBL/GenBank/DDBJ databases">
        <title>Genomic Encyclopedia of Type Strains, Phase IV (KMG-IV): sequencing the most valuable type-strain genomes for metagenomic binning, comparative biology and taxonomic classification.</title>
        <authorList>
            <person name="Goeker M."/>
        </authorList>
    </citation>
    <scope>NUCLEOTIDE SEQUENCE [LARGE SCALE GENOMIC DNA]</scope>
    <source>
        <strain evidence="2 3">DSM 21769</strain>
    </source>
</reference>
<dbReference type="PANTHER" id="PTHR36443">
    <property type="entry name" value="BSR5223 PROTEIN"/>
    <property type="match status" value="1"/>
</dbReference>